<dbReference type="EMBL" id="CP078073">
    <property type="protein sequence ID" value="QXL88102.1"/>
    <property type="molecule type" value="Genomic_DNA"/>
</dbReference>
<gene>
    <name evidence="6" type="ORF">KUL25_00845</name>
    <name evidence="7" type="ORF">KUL25_00850</name>
</gene>
<feature type="domain" description="4Fe-4S ferredoxin-type" evidence="5">
    <location>
        <begin position="78"/>
        <end position="110"/>
    </location>
</feature>
<evidence type="ECO:0000256" key="2">
    <source>
        <dbReference type="ARBA" id="ARBA00022723"/>
    </source>
</evidence>
<evidence type="ECO:0000256" key="3">
    <source>
        <dbReference type="ARBA" id="ARBA00023004"/>
    </source>
</evidence>
<evidence type="ECO:0000256" key="1">
    <source>
        <dbReference type="ARBA" id="ARBA00022485"/>
    </source>
</evidence>
<dbReference type="Pfam" id="PF12800">
    <property type="entry name" value="Fer4_4"/>
    <property type="match status" value="1"/>
</dbReference>
<evidence type="ECO:0000313" key="7">
    <source>
        <dbReference type="EMBL" id="QXL88102.1"/>
    </source>
</evidence>
<dbReference type="CDD" id="cd10551">
    <property type="entry name" value="PsrB"/>
    <property type="match status" value="1"/>
</dbReference>
<evidence type="ECO:0000256" key="4">
    <source>
        <dbReference type="ARBA" id="ARBA00023014"/>
    </source>
</evidence>
<keyword evidence="3" id="KW-0408">Iron</keyword>
<keyword evidence="4" id="KW-0411">Iron-sulfur</keyword>
<evidence type="ECO:0000313" key="8">
    <source>
        <dbReference type="Proteomes" id="UP000693972"/>
    </source>
</evidence>
<dbReference type="InterPro" id="IPR017900">
    <property type="entry name" value="4Fe4S_Fe_S_CS"/>
</dbReference>
<dbReference type="Proteomes" id="UP000693972">
    <property type="component" value="Unassembled WGS sequence"/>
</dbReference>
<name>A0A975YG42_9RHOB</name>
<proteinExistence type="predicted"/>
<dbReference type="InterPro" id="IPR017896">
    <property type="entry name" value="4Fe4S_Fe-S-bd"/>
</dbReference>
<reference evidence="7 8" key="1">
    <citation type="submission" date="2021-07" db="EMBL/GenBank/DDBJ databases">
        <title>Karlodiniumbacter phycospheric gen. nov., sp. nov., a phycosphere bacterium isolated from karlodinium veneficum.</title>
        <authorList>
            <person name="Peng Y."/>
            <person name="Jiang L."/>
            <person name="Lee J."/>
        </authorList>
    </citation>
    <scope>NUCLEOTIDE SEQUENCE</scope>
    <source>
        <strain evidence="7 8">N5</strain>
    </source>
</reference>
<dbReference type="GO" id="GO:0051539">
    <property type="term" value="F:4 iron, 4 sulfur cluster binding"/>
    <property type="evidence" value="ECO:0007669"/>
    <property type="project" value="UniProtKB-KW"/>
</dbReference>
<dbReference type="EMBL" id="JAIMBW010000001">
    <property type="protein sequence ID" value="MBY4891304.1"/>
    <property type="molecule type" value="Genomic_DNA"/>
</dbReference>
<dbReference type="PANTHER" id="PTHR43177:SF3">
    <property type="entry name" value="PROTEIN NRFC HOMOLOG"/>
    <property type="match status" value="1"/>
</dbReference>
<dbReference type="SUPFAM" id="SSF54862">
    <property type="entry name" value="4Fe-4S ferredoxins"/>
    <property type="match status" value="1"/>
</dbReference>
<dbReference type="InterPro" id="IPR050954">
    <property type="entry name" value="ET_IronSulfur_Cluster-Binding"/>
</dbReference>
<dbReference type="Pfam" id="PF13247">
    <property type="entry name" value="Fer4_11"/>
    <property type="match status" value="1"/>
</dbReference>
<feature type="domain" description="4Fe-4S ferredoxin-type" evidence="5">
    <location>
        <begin position="112"/>
        <end position="141"/>
    </location>
</feature>
<feature type="domain" description="4Fe-4S ferredoxin-type" evidence="5">
    <location>
        <begin position="12"/>
        <end position="42"/>
    </location>
</feature>
<dbReference type="Gene3D" id="3.30.70.20">
    <property type="match status" value="2"/>
</dbReference>
<dbReference type="GO" id="GO:0046872">
    <property type="term" value="F:metal ion binding"/>
    <property type="evidence" value="ECO:0007669"/>
    <property type="project" value="UniProtKB-KW"/>
</dbReference>
<keyword evidence="1" id="KW-0004">4Fe-4S</keyword>
<dbReference type="AlphaFoldDB" id="A0A975YG42"/>
<sequence>MTQLPTSTAKKLGLVIDLDTCVGCHACVISCKGWNTENYGAPLSDQDPYGANPTGTFLNRVHSYEVQPLATSAKPHPTAQTIHFPKSCLHCEDAPCVTVCPTGASYKREEDGIVLVNETDCIGCGLCAWACPYGARELDADEGVMKKCTLCVDRIYNENLPEVDREPACVRTCPAGARHFGDFADPDSHVSLLVKERGGIDLMPEQGTKPVNQYLPPRPKDALPQSEGAGFDILSPYLEPVAENPGGFIGWLDKALDKLPSKGA</sequence>
<protein>
    <submittedName>
        <fullName evidence="7">4Fe-4S dicluster domain-containing protein</fullName>
    </submittedName>
</protein>
<dbReference type="RefSeq" id="WP_257891190.1">
    <property type="nucleotide sequence ID" value="NZ_JAIMBW010000001.1"/>
</dbReference>
<evidence type="ECO:0000259" key="5">
    <source>
        <dbReference type="PROSITE" id="PS51379"/>
    </source>
</evidence>
<dbReference type="PROSITE" id="PS51379">
    <property type="entry name" value="4FE4S_FER_2"/>
    <property type="match status" value="3"/>
</dbReference>
<keyword evidence="2" id="KW-0479">Metal-binding</keyword>
<dbReference type="PROSITE" id="PS00198">
    <property type="entry name" value="4FE4S_FER_1"/>
    <property type="match status" value="1"/>
</dbReference>
<dbReference type="PANTHER" id="PTHR43177">
    <property type="entry name" value="PROTEIN NRFC"/>
    <property type="match status" value="1"/>
</dbReference>
<evidence type="ECO:0000313" key="6">
    <source>
        <dbReference type="EMBL" id="MBY4891304.1"/>
    </source>
</evidence>
<keyword evidence="8" id="KW-1185">Reference proteome</keyword>
<accession>A0A975YG42</accession>
<organism evidence="7">
    <name type="scientific">Gymnodinialimonas phycosphaerae</name>
    <dbReference type="NCBI Taxonomy" id="2841589"/>
    <lineage>
        <taxon>Bacteria</taxon>
        <taxon>Pseudomonadati</taxon>
        <taxon>Pseudomonadota</taxon>
        <taxon>Alphaproteobacteria</taxon>
        <taxon>Rhodobacterales</taxon>
        <taxon>Paracoccaceae</taxon>
        <taxon>Gymnodinialimonas</taxon>
    </lineage>
</organism>